<evidence type="ECO:0000313" key="2">
    <source>
        <dbReference type="EMBL" id="KAG2391135.1"/>
    </source>
</evidence>
<feature type="region of interest" description="Disordered" evidence="1">
    <location>
        <begin position="517"/>
        <end position="563"/>
    </location>
</feature>
<evidence type="ECO:0000256" key="1">
    <source>
        <dbReference type="SAM" id="MobiDB-lite"/>
    </source>
</evidence>
<feature type="compositionally biased region" description="Low complexity" evidence="1">
    <location>
        <begin position="546"/>
        <end position="555"/>
    </location>
</feature>
<feature type="region of interest" description="Disordered" evidence="1">
    <location>
        <begin position="289"/>
        <end position="342"/>
    </location>
</feature>
<accession>A0A8T0K613</accession>
<name>A0A8T0K613_PHAAN</name>
<dbReference type="EMBL" id="JABFOF010000007">
    <property type="protein sequence ID" value="KAG2391135.1"/>
    <property type="molecule type" value="Genomic_DNA"/>
</dbReference>
<reference evidence="2 3" key="1">
    <citation type="submission" date="2020-05" db="EMBL/GenBank/DDBJ databases">
        <title>Vigna angularis (adzuki bean) Var. LongXiaoDou No. 4 denovo assembly.</title>
        <authorList>
            <person name="Xiang H."/>
        </authorList>
    </citation>
    <scope>NUCLEOTIDE SEQUENCE [LARGE SCALE GENOMIC DNA]</scope>
    <source>
        <tissue evidence="2">Leaf</tissue>
    </source>
</reference>
<feature type="compositionally biased region" description="Basic and acidic residues" evidence="1">
    <location>
        <begin position="304"/>
        <end position="328"/>
    </location>
</feature>
<dbReference type="InterPro" id="IPR034583">
    <property type="entry name" value="EMF1"/>
</dbReference>
<dbReference type="PANTHER" id="PTHR35504:SF1">
    <property type="entry name" value="PROTEIN EMBRYONIC FLOWER 1"/>
    <property type="match status" value="1"/>
</dbReference>
<dbReference type="Proteomes" id="UP000743370">
    <property type="component" value="Unassembled WGS sequence"/>
</dbReference>
<protein>
    <submittedName>
        <fullName evidence="2">Uncharacterized protein</fullName>
    </submittedName>
</protein>
<gene>
    <name evidence="2" type="ORF">HKW66_Vig0131040</name>
</gene>
<feature type="compositionally biased region" description="Basic and acidic residues" evidence="1">
    <location>
        <begin position="532"/>
        <end position="542"/>
    </location>
</feature>
<organism evidence="2 3">
    <name type="scientific">Phaseolus angularis</name>
    <name type="common">Azuki bean</name>
    <name type="synonym">Vigna angularis</name>
    <dbReference type="NCBI Taxonomy" id="3914"/>
    <lineage>
        <taxon>Eukaryota</taxon>
        <taxon>Viridiplantae</taxon>
        <taxon>Streptophyta</taxon>
        <taxon>Embryophyta</taxon>
        <taxon>Tracheophyta</taxon>
        <taxon>Spermatophyta</taxon>
        <taxon>Magnoliopsida</taxon>
        <taxon>eudicotyledons</taxon>
        <taxon>Gunneridae</taxon>
        <taxon>Pentapetalae</taxon>
        <taxon>rosids</taxon>
        <taxon>fabids</taxon>
        <taxon>Fabales</taxon>
        <taxon>Fabaceae</taxon>
        <taxon>Papilionoideae</taxon>
        <taxon>50 kb inversion clade</taxon>
        <taxon>NPAAA clade</taxon>
        <taxon>indigoferoid/millettioid clade</taxon>
        <taxon>Phaseoleae</taxon>
        <taxon>Vigna</taxon>
    </lineage>
</organism>
<dbReference type="GO" id="GO:0045892">
    <property type="term" value="P:negative regulation of DNA-templated transcription"/>
    <property type="evidence" value="ECO:0007669"/>
    <property type="project" value="InterPro"/>
</dbReference>
<evidence type="ECO:0000313" key="3">
    <source>
        <dbReference type="Proteomes" id="UP000743370"/>
    </source>
</evidence>
<dbReference type="GO" id="GO:0048367">
    <property type="term" value="P:shoot system development"/>
    <property type="evidence" value="ECO:0007669"/>
    <property type="project" value="InterPro"/>
</dbReference>
<comment type="caution">
    <text evidence="2">The sequence shown here is derived from an EMBL/GenBank/DDBJ whole genome shotgun (WGS) entry which is preliminary data.</text>
</comment>
<proteinExistence type="predicted"/>
<dbReference type="GO" id="GO:0009910">
    <property type="term" value="P:negative regulation of flower development"/>
    <property type="evidence" value="ECO:0007669"/>
    <property type="project" value="InterPro"/>
</dbReference>
<feature type="region of interest" description="Disordered" evidence="1">
    <location>
        <begin position="356"/>
        <end position="396"/>
    </location>
</feature>
<sequence>MCKKDPSLCLQFPVRGSETQPSIPPLVVRKFRSWSCNACRGENLFNISDESEQRTCCKGVQETLTHKSIPATKETDISKVIHLTDSINDRDNSDHTPINEEEKNDADQISINEITDLNPDMENDLNLQVSNNVGSSDVFPSLVQEMPATERGEIKILLYFETGFEGIVAHESEPELVVNNVTTEDKSCSKVANKGKQICEDNQCLQELRKSCKSALKITEKDIVPEHNAEQFPPVTGDDVQAGDSEMNRENENEIQDLHQKKSSKKFKRVRLLREILREDEEPVVEHIRRGRPALQNPSNKSADSQRQKTVMEKVVGEGDTKKLEKKGQPGRKRKLVVDEDEEDAPLTDLIQRAGNEVSNEEGLEERLHLSSNSSPQTLLRPVQEGPGGETDSTGEGIFPLTTAFSTEGKGVPTEEIDETTREQNELEALVALLQISQINMVNEEPESQIKQLKEISMDLNVGTGGSDPILRKLNPGESSKTKMDTIGSSQTYGSLKDNLSGKSHAAAISEMLCGTNRNPAEFTPIEAENPYLREEKDEVRKRVSGGKSCGSSSKQNKKPKKP</sequence>
<dbReference type="AlphaFoldDB" id="A0A8T0K613"/>
<dbReference type="PANTHER" id="PTHR35504">
    <property type="entry name" value="PROTEIN EMBRYONIC FLOWER 1"/>
    <property type="match status" value="1"/>
</dbReference>